<evidence type="ECO:0000256" key="9">
    <source>
        <dbReference type="ARBA" id="ARBA00069061"/>
    </source>
</evidence>
<evidence type="ECO:0000256" key="2">
    <source>
        <dbReference type="ARBA" id="ARBA00022448"/>
    </source>
</evidence>
<name>A0A0M3J0N1_ANISI</name>
<dbReference type="GO" id="GO:0008289">
    <property type="term" value="F:lipid binding"/>
    <property type="evidence" value="ECO:0007669"/>
    <property type="project" value="UniProtKB-KW"/>
</dbReference>
<proteinExistence type="predicted"/>
<comment type="subunit">
    <text evidence="8">Interacts with ACOT13/THEM2.</text>
</comment>
<dbReference type="InterPro" id="IPR023393">
    <property type="entry name" value="START-like_dom_sf"/>
</dbReference>
<keyword evidence="5" id="KW-0007">Acetylation</keyword>
<evidence type="ECO:0000256" key="7">
    <source>
        <dbReference type="ARBA" id="ARBA00023121"/>
    </source>
</evidence>
<feature type="domain" description="START" evidence="12">
    <location>
        <begin position="45"/>
        <end position="216"/>
    </location>
</feature>
<evidence type="ECO:0000256" key="11">
    <source>
        <dbReference type="ARBA" id="ARBA00079049"/>
    </source>
</evidence>
<reference evidence="13" key="1">
    <citation type="submission" date="2017-02" db="UniProtKB">
        <authorList>
            <consortium name="WormBaseParasite"/>
        </authorList>
    </citation>
    <scope>IDENTIFICATION</scope>
</reference>
<dbReference type="InterPro" id="IPR002913">
    <property type="entry name" value="START_lipid-bd_dom"/>
</dbReference>
<organism evidence="13">
    <name type="scientific">Anisakis simplex</name>
    <name type="common">Herring worm</name>
    <dbReference type="NCBI Taxonomy" id="6269"/>
    <lineage>
        <taxon>Eukaryota</taxon>
        <taxon>Metazoa</taxon>
        <taxon>Ecdysozoa</taxon>
        <taxon>Nematoda</taxon>
        <taxon>Chromadorea</taxon>
        <taxon>Rhabditida</taxon>
        <taxon>Spirurina</taxon>
        <taxon>Ascaridomorpha</taxon>
        <taxon>Ascaridoidea</taxon>
        <taxon>Anisakidae</taxon>
        <taxon>Anisakis</taxon>
        <taxon>Anisakis simplex complex</taxon>
    </lineage>
</organism>
<evidence type="ECO:0000256" key="4">
    <source>
        <dbReference type="ARBA" id="ARBA00022553"/>
    </source>
</evidence>
<evidence type="ECO:0000259" key="12">
    <source>
        <dbReference type="PROSITE" id="PS50848"/>
    </source>
</evidence>
<keyword evidence="2" id="KW-0813">Transport</keyword>
<dbReference type="SUPFAM" id="SSF55961">
    <property type="entry name" value="Bet v1-like"/>
    <property type="match status" value="1"/>
</dbReference>
<dbReference type="Gene3D" id="3.30.530.20">
    <property type="match status" value="1"/>
</dbReference>
<dbReference type="GO" id="GO:0005829">
    <property type="term" value="C:cytosol"/>
    <property type="evidence" value="ECO:0007669"/>
    <property type="project" value="UniProtKB-ARBA"/>
</dbReference>
<dbReference type="InterPro" id="IPR051213">
    <property type="entry name" value="START_lipid_transfer"/>
</dbReference>
<dbReference type="PROSITE" id="PS50848">
    <property type="entry name" value="START"/>
    <property type="match status" value="1"/>
</dbReference>
<evidence type="ECO:0000256" key="1">
    <source>
        <dbReference type="ARBA" id="ARBA00004496"/>
    </source>
</evidence>
<dbReference type="AlphaFoldDB" id="A0A0M3J0N1"/>
<dbReference type="PANTHER" id="PTHR19308">
    <property type="entry name" value="PHOSPHATIDYLCHOLINE TRANSFER PROTEIN"/>
    <property type="match status" value="1"/>
</dbReference>
<sequence length="330" mass="38151">LRLRWKPPFLVALSAGFSFQEKGISDDEIIAEKSIPLHMDETGDWELVAEQDEYRVLRRPFGDENTGLYEYRCTGTYNDITPRDFVDTQIDLEYRQKWDSNVLKLELLYDDKESDSQVIRWIHKFPYPMYPREYIYVRRRYVDEEDRSVVIASSALDESLLPSSNSFVRVQTYRSVMVVRAHHSFDEMGLDYVLTYYDNPESNIPSYAYNWVINRGGPIFLQQVVHAAALELGKTRSESCLANNLAKKMDEIESKMSTANEAEFVSGAVGEGEGETGLEAEMRKEIENREIFDELAERAGLQGMPEGLKTLLKAWHDRLTSCETPEMLFD</sequence>
<keyword evidence="4" id="KW-0597">Phosphoprotein</keyword>
<evidence type="ECO:0000256" key="5">
    <source>
        <dbReference type="ARBA" id="ARBA00022990"/>
    </source>
</evidence>
<dbReference type="FunFam" id="3.30.530.20:FF:000017">
    <property type="entry name" value="Phosphatidylcholine transfer protein, putative"/>
    <property type="match status" value="1"/>
</dbReference>
<comment type="subcellular location">
    <subcellularLocation>
        <location evidence="1">Cytoplasm</location>
    </subcellularLocation>
</comment>
<dbReference type="WBParaSite" id="ASIM_0000107201-mRNA-1">
    <property type="protein sequence ID" value="ASIM_0000107201-mRNA-1"/>
    <property type="gene ID" value="ASIM_0000107201"/>
</dbReference>
<dbReference type="SMART" id="SM00234">
    <property type="entry name" value="START"/>
    <property type="match status" value="1"/>
</dbReference>
<evidence type="ECO:0000256" key="3">
    <source>
        <dbReference type="ARBA" id="ARBA00022490"/>
    </source>
</evidence>
<evidence type="ECO:0000256" key="8">
    <source>
        <dbReference type="ARBA" id="ARBA00063535"/>
    </source>
</evidence>
<accession>A0A0M3J0N1</accession>
<keyword evidence="3" id="KW-0963">Cytoplasm</keyword>
<evidence type="ECO:0000256" key="10">
    <source>
        <dbReference type="ARBA" id="ARBA00077188"/>
    </source>
</evidence>
<dbReference type="GO" id="GO:0006869">
    <property type="term" value="P:lipid transport"/>
    <property type="evidence" value="ECO:0007669"/>
    <property type="project" value="UniProtKB-KW"/>
</dbReference>
<keyword evidence="6" id="KW-0445">Lipid transport</keyword>
<evidence type="ECO:0000256" key="6">
    <source>
        <dbReference type="ARBA" id="ARBA00023055"/>
    </source>
</evidence>
<dbReference type="Pfam" id="PF01852">
    <property type="entry name" value="START"/>
    <property type="match status" value="1"/>
</dbReference>
<protein>
    <recommendedName>
        <fullName evidence="9">Phosphatidylcholine transfer protein</fullName>
    </recommendedName>
    <alternativeName>
        <fullName evidence="11">START domain-containing protein 2</fullName>
    </alternativeName>
    <alternativeName>
        <fullName evidence="10">StAR-related lipid transfer protein 2</fullName>
    </alternativeName>
</protein>
<keyword evidence="7" id="KW-0446">Lipid-binding</keyword>
<evidence type="ECO:0000313" key="13">
    <source>
        <dbReference type="WBParaSite" id="ASIM_0000107201-mRNA-1"/>
    </source>
</evidence>
<dbReference type="PANTHER" id="PTHR19308:SF8">
    <property type="entry name" value="STAR-RELATED LIPID TRANSFER PROTEIN 7, MITOCHONDRIAL"/>
    <property type="match status" value="1"/>
</dbReference>